<dbReference type="SUPFAM" id="SSF81301">
    <property type="entry name" value="Nucleotidyltransferase"/>
    <property type="match status" value="1"/>
</dbReference>
<proteinExistence type="predicted"/>
<gene>
    <name evidence="1" type="ORF">B7017_p0105</name>
</gene>
<keyword evidence="1" id="KW-0614">Plasmid</keyword>
<sequence>MSDIEDYKERLAPFAGRRVLSAWVGGSHAHGLSDAGSDMDLRVILMPESREIMLGEASWNRSLHEPDVAVMTPIAYMHALLKGAPNMLESLTLPVGCLLLDSGLLRSLSPFAGKLATCNTIKAATGNARANIRALERRTDLSERKRNKMMAETERLLLSAQRVQAGGAAWPCRLNDDDIQTLRRIRETGVSDSLRLTVDAVTPPLPPLDVVPRRQVEESIIDLHHRILSSDMESFSVDDLFDALSRFEASNE</sequence>
<name>A0A0A0UWL3_BIFBR</name>
<dbReference type="EMBL" id="KM406416">
    <property type="protein sequence ID" value="AIW55159.1"/>
    <property type="molecule type" value="Genomic_DNA"/>
</dbReference>
<dbReference type="AlphaFoldDB" id="A0A0A0UWL3"/>
<evidence type="ECO:0000313" key="1">
    <source>
        <dbReference type="EMBL" id="AIW55159.1"/>
    </source>
</evidence>
<accession>A0A0A0UWL3</accession>
<dbReference type="Gene3D" id="3.30.460.10">
    <property type="entry name" value="Beta Polymerase, domain 2"/>
    <property type="match status" value="1"/>
</dbReference>
<geneLocation type="plasmid" evidence="1">
    <name>megaplasmid pMP7017</name>
</geneLocation>
<reference evidence="1" key="1">
    <citation type="journal article" date="2015" name="Appl. Environ. Microbiol.">
        <title>Discovery of a conjugative megaplasmid in Bifidobacterium breve.</title>
        <authorList>
            <person name="Bottacini F."/>
            <person name="O'Connell Motherway M."/>
            <person name="Casey E."/>
            <person name="McDonnell B."/>
            <person name="Mahony J."/>
            <person name="Ventura M."/>
            <person name="van Sinderen D."/>
        </authorList>
    </citation>
    <scope>NUCLEOTIDE SEQUENCE</scope>
    <source>
        <strain evidence="1">JCM 7017</strain>
        <plasmid evidence="1">megaplasmid pMP7017</plasmid>
    </source>
</reference>
<keyword evidence="1" id="KW-0808">Transferase</keyword>
<dbReference type="GO" id="GO:0016740">
    <property type="term" value="F:transferase activity"/>
    <property type="evidence" value="ECO:0007669"/>
    <property type="project" value="UniProtKB-KW"/>
</dbReference>
<dbReference type="RefSeq" id="WP_052791227.1">
    <property type="nucleotide sequence ID" value="NZ_KM406416.1"/>
</dbReference>
<protein>
    <submittedName>
        <fullName evidence="1">Nucleotidyltransferase</fullName>
    </submittedName>
</protein>
<organism evidence="1">
    <name type="scientific">Bifidobacterium breve</name>
    <dbReference type="NCBI Taxonomy" id="1685"/>
    <lineage>
        <taxon>Bacteria</taxon>
        <taxon>Bacillati</taxon>
        <taxon>Actinomycetota</taxon>
        <taxon>Actinomycetes</taxon>
        <taxon>Bifidobacteriales</taxon>
        <taxon>Bifidobacteriaceae</taxon>
        <taxon>Bifidobacterium</taxon>
    </lineage>
</organism>
<dbReference type="InterPro" id="IPR043519">
    <property type="entry name" value="NT_sf"/>
</dbReference>